<accession>A0ABR6KXM1</accession>
<evidence type="ECO:0000313" key="2">
    <source>
        <dbReference type="EMBL" id="MBB4649262.1"/>
    </source>
</evidence>
<name>A0ABR6KXM1_9HYPH</name>
<dbReference type="RefSeq" id="WP_183261071.1">
    <property type="nucleotide sequence ID" value="NZ_BAAAVZ010000008.1"/>
</dbReference>
<evidence type="ECO:0000256" key="1">
    <source>
        <dbReference type="SAM" id="MobiDB-lite"/>
    </source>
</evidence>
<organism evidence="2 3">
    <name type="scientific">Aminobacter niigataensis</name>
    <dbReference type="NCBI Taxonomy" id="83265"/>
    <lineage>
        <taxon>Bacteria</taxon>
        <taxon>Pseudomonadati</taxon>
        <taxon>Pseudomonadota</taxon>
        <taxon>Alphaproteobacteria</taxon>
        <taxon>Hyphomicrobiales</taxon>
        <taxon>Phyllobacteriaceae</taxon>
        <taxon>Aminobacter</taxon>
    </lineage>
</organism>
<dbReference type="EMBL" id="JACHOT010000001">
    <property type="protein sequence ID" value="MBB4649262.1"/>
    <property type="molecule type" value="Genomic_DNA"/>
</dbReference>
<feature type="region of interest" description="Disordered" evidence="1">
    <location>
        <begin position="108"/>
        <end position="127"/>
    </location>
</feature>
<proteinExistence type="predicted"/>
<sequence length="127" mass="13420">MKSITVAVDVANLAAGAGPRGHFRRVVGLLDDRQTVAIATMVSGQAVAEHELSFRLDDGLRLAEAVLAGDRRAMTQPGLARTLSATAALLFRVSHAAGAFQTIEGFDGDAEYRGDRGQETGDEHSQD</sequence>
<reference evidence="2 3" key="1">
    <citation type="submission" date="2020-08" db="EMBL/GenBank/DDBJ databases">
        <title>Genomic Encyclopedia of Type Strains, Phase IV (KMG-IV): sequencing the most valuable type-strain genomes for metagenomic binning, comparative biology and taxonomic classification.</title>
        <authorList>
            <person name="Goeker M."/>
        </authorList>
    </citation>
    <scope>NUCLEOTIDE SEQUENCE [LARGE SCALE GENOMIC DNA]</scope>
    <source>
        <strain evidence="2 3">DSM 7050</strain>
    </source>
</reference>
<protein>
    <submittedName>
        <fullName evidence="2">Uncharacterized protein</fullName>
    </submittedName>
</protein>
<gene>
    <name evidence="2" type="ORF">GGQ99_000984</name>
</gene>
<dbReference type="Proteomes" id="UP000539538">
    <property type="component" value="Unassembled WGS sequence"/>
</dbReference>
<feature type="compositionally biased region" description="Basic and acidic residues" evidence="1">
    <location>
        <begin position="110"/>
        <end position="127"/>
    </location>
</feature>
<keyword evidence="3" id="KW-1185">Reference proteome</keyword>
<comment type="caution">
    <text evidence="2">The sequence shown here is derived from an EMBL/GenBank/DDBJ whole genome shotgun (WGS) entry which is preliminary data.</text>
</comment>
<evidence type="ECO:0000313" key="3">
    <source>
        <dbReference type="Proteomes" id="UP000539538"/>
    </source>
</evidence>